<dbReference type="Proteomes" id="UP000887159">
    <property type="component" value="Unassembled WGS sequence"/>
</dbReference>
<keyword evidence="2" id="KW-1185">Reference proteome</keyword>
<accession>A0A8X6VLN7</accession>
<organism evidence="1 2">
    <name type="scientific">Trichonephila clavipes</name>
    <name type="common">Golden silk orbweaver</name>
    <name type="synonym">Nephila clavipes</name>
    <dbReference type="NCBI Taxonomy" id="2585209"/>
    <lineage>
        <taxon>Eukaryota</taxon>
        <taxon>Metazoa</taxon>
        <taxon>Ecdysozoa</taxon>
        <taxon>Arthropoda</taxon>
        <taxon>Chelicerata</taxon>
        <taxon>Arachnida</taxon>
        <taxon>Araneae</taxon>
        <taxon>Araneomorphae</taxon>
        <taxon>Entelegynae</taxon>
        <taxon>Araneoidea</taxon>
        <taxon>Nephilidae</taxon>
        <taxon>Trichonephila</taxon>
    </lineage>
</organism>
<gene>
    <name evidence="1" type="ORF">TNCV_1075441</name>
</gene>
<comment type="caution">
    <text evidence="1">The sequence shown here is derived from an EMBL/GenBank/DDBJ whole genome shotgun (WGS) entry which is preliminary data.</text>
</comment>
<dbReference type="AlphaFoldDB" id="A0A8X6VLN7"/>
<proteinExistence type="predicted"/>
<dbReference type="EMBL" id="BMAU01021346">
    <property type="protein sequence ID" value="GFY17809.1"/>
    <property type="molecule type" value="Genomic_DNA"/>
</dbReference>
<sequence length="80" mass="9131">MSEPVKKPLNCQMMLATASYLKLERVIKRTCRFLTFQHDMKAKSTGLVKAIKLEGQKTVTANWYTTKCLPEILQKVKVGD</sequence>
<reference evidence="1" key="1">
    <citation type="submission" date="2020-08" db="EMBL/GenBank/DDBJ databases">
        <title>Multicomponent nature underlies the extraordinary mechanical properties of spider dragline silk.</title>
        <authorList>
            <person name="Kono N."/>
            <person name="Nakamura H."/>
            <person name="Mori M."/>
            <person name="Yoshida Y."/>
            <person name="Ohtoshi R."/>
            <person name="Malay A.D."/>
            <person name="Moran D.A.P."/>
            <person name="Tomita M."/>
            <person name="Numata K."/>
            <person name="Arakawa K."/>
        </authorList>
    </citation>
    <scope>NUCLEOTIDE SEQUENCE</scope>
</reference>
<name>A0A8X6VLN7_TRICX</name>
<evidence type="ECO:0000313" key="1">
    <source>
        <dbReference type="EMBL" id="GFY17809.1"/>
    </source>
</evidence>
<protein>
    <submittedName>
        <fullName evidence="1">Uncharacterized protein</fullName>
    </submittedName>
</protein>
<evidence type="ECO:0000313" key="2">
    <source>
        <dbReference type="Proteomes" id="UP000887159"/>
    </source>
</evidence>